<dbReference type="Pfam" id="PF00929">
    <property type="entry name" value="RNase_T"/>
    <property type="match status" value="1"/>
</dbReference>
<dbReference type="FunFam" id="3.30.420.10:FF:000045">
    <property type="entry name" value="3'-5' exonuclease DinG"/>
    <property type="match status" value="1"/>
</dbReference>
<dbReference type="Gene3D" id="3.30.420.10">
    <property type="entry name" value="Ribonuclease H-like superfamily/Ribonuclease H"/>
    <property type="match status" value="1"/>
</dbReference>
<keyword evidence="2" id="KW-0378">Hydrolase</keyword>
<evidence type="ECO:0000256" key="3">
    <source>
        <dbReference type="ARBA" id="ARBA00022839"/>
    </source>
</evidence>
<dbReference type="CDD" id="cd06127">
    <property type="entry name" value="DEDDh"/>
    <property type="match status" value="1"/>
</dbReference>
<evidence type="ECO:0000256" key="4">
    <source>
        <dbReference type="SAM" id="MobiDB-lite"/>
    </source>
</evidence>
<dbReference type="GO" id="GO:0003887">
    <property type="term" value="F:DNA-directed DNA polymerase activity"/>
    <property type="evidence" value="ECO:0007669"/>
    <property type="project" value="InterPro"/>
</dbReference>
<evidence type="ECO:0000256" key="1">
    <source>
        <dbReference type="ARBA" id="ARBA00022722"/>
    </source>
</evidence>
<dbReference type="InterPro" id="IPR036420">
    <property type="entry name" value="BRCT_dom_sf"/>
</dbReference>
<gene>
    <name evidence="6" type="ORF">OS123_03275</name>
</gene>
<dbReference type="InterPro" id="IPR013324">
    <property type="entry name" value="RNA_pol_sigma_r3/r4-like"/>
</dbReference>
<name>A0A9Q4CAY0_9CORY</name>
<sequence>MIRPSFAVIDFETTGFLPSDRVLEIGLALTDAHGRLQRTWQTLVQPNRHFDNTAIHGIRPADVADAPCFAEVAAEFAALIDGRVIVAHNAAFDTKFLVREFATCGVDLDDPRDWSVCTMRTAKSVLPGAPQKLSECLSTIGAVNCNPHAALADAVATAELLGDLLRRTDVVRSRTPLSLTPENHRTLAGVPSLPPVERGHRSLSAVDGQWLDALAAGLPDTGDRDVDDYLRLLRAAMADGKLCTSEIRQLICRAGELGIDREEAGEIHGRFVRQLAVEAWADGVVTDAEREAVTTAARQLGVDGALVEALLARPVEGEGFERLRLSPGDRVTFTGELALPREDWEQRARAAGLDVGGVCRRSVLLVAADPDTASGKARRARDLDVPIVEEGTFARLLREMNEGRPGERESETGKEADDGAPEAPAADNEDPRDLTRRIFPWLDQVLCGEGEPRAVEPDQITVAWMDWGGTLPLHQLSPMLSPRTVPEQVAVKPANLARHLARYTEPLGESLVNLSYVRGVGARSLHRLVYSLVLAVIDDAEEGKTCPEPAPEPDESSLYDAEDPVYLDGDTAREPTSTELQQVVRWAALAGMIPELPDTAPAHIRAAAEELSQHPELAAPDTAAVRAALGAVEEALAADERLPQVFARRVIGGETLDALGESFGVTRERVRQIQGRVTALIEQPPTDMLTAVTALAHRFLPATPLVEVEKEIPALAQTCPISGGPAVETIAAFATTWKLSSGWIVRAGLVEGIRQAVVDTTDDHGVSTIAAISREAGIDEETLTAFTADTGLSIGVPVRGKLCTRSGNYGDRAVALLAIAGEPLTADTIFETFGTGNIRSMSNALSADPRIVRVGRDTWALEEWGMEEFQSLAHWIATRVDADGSAPLTELIEGARALGLAESSVRTYCASGEFIVEDGTVRRNDDTVENNADPDDVKGLYHRGTDRELLVTLTADHVRGSGSGVPRGVAAMKEVPFLGKVAMPTRLGRDQIIAWNRTSATIGSIRDFILDLDLTEGQRVWLVFAADGSFAIRRATPVREDLDGWAGLLNTLGLDDRIPGGADQVGQVSAGSALEIINTALGLSPDAAVRRTVAMFNHRREEEAATEVMGLLCVR</sequence>
<dbReference type="PANTHER" id="PTHR30231">
    <property type="entry name" value="DNA POLYMERASE III SUBUNIT EPSILON"/>
    <property type="match status" value="1"/>
</dbReference>
<feature type="region of interest" description="Disordered" evidence="4">
    <location>
        <begin position="543"/>
        <end position="562"/>
    </location>
</feature>
<organism evidence="6 7">
    <name type="scientific">Corynebacterium antarcticum</name>
    <dbReference type="NCBI Taxonomy" id="2800405"/>
    <lineage>
        <taxon>Bacteria</taxon>
        <taxon>Bacillati</taxon>
        <taxon>Actinomycetota</taxon>
        <taxon>Actinomycetes</taxon>
        <taxon>Mycobacteriales</taxon>
        <taxon>Corynebacteriaceae</taxon>
        <taxon>Corynebacterium</taxon>
    </lineage>
</organism>
<dbReference type="InterPro" id="IPR012337">
    <property type="entry name" value="RNaseH-like_sf"/>
</dbReference>
<reference evidence="6" key="1">
    <citation type="submission" date="2022-11" db="EMBL/GenBank/DDBJ databases">
        <title>Corynebacterium sp. isolated from Penguins.</title>
        <authorList>
            <person name="Sedlar K."/>
            <person name="Svec P."/>
        </authorList>
    </citation>
    <scope>NUCLEOTIDE SEQUENCE</scope>
    <source>
        <strain evidence="6">P5875</strain>
    </source>
</reference>
<dbReference type="NCBIfam" id="TIGR00573">
    <property type="entry name" value="dnaq"/>
    <property type="match status" value="1"/>
</dbReference>
<keyword evidence="3 6" id="KW-0269">Exonuclease</keyword>
<dbReference type="RefSeq" id="WP_267169117.1">
    <property type="nucleotide sequence ID" value="NZ_JAPMKX010000001.1"/>
</dbReference>
<keyword evidence="1" id="KW-0540">Nuclease</keyword>
<feature type="region of interest" description="Disordered" evidence="4">
    <location>
        <begin position="396"/>
        <end position="433"/>
    </location>
</feature>
<protein>
    <submittedName>
        <fullName evidence="6">Exonuclease domain-containing protein</fullName>
    </submittedName>
</protein>
<feature type="compositionally biased region" description="Basic and acidic residues" evidence="4">
    <location>
        <begin position="396"/>
        <end position="417"/>
    </location>
</feature>
<dbReference type="SUPFAM" id="SSF88659">
    <property type="entry name" value="Sigma3 and sigma4 domains of RNA polymerase sigma factors"/>
    <property type="match status" value="1"/>
</dbReference>
<evidence type="ECO:0000259" key="5">
    <source>
        <dbReference type="SMART" id="SM00479"/>
    </source>
</evidence>
<dbReference type="GO" id="GO:0006260">
    <property type="term" value="P:DNA replication"/>
    <property type="evidence" value="ECO:0007669"/>
    <property type="project" value="InterPro"/>
</dbReference>
<dbReference type="InterPro" id="IPR013520">
    <property type="entry name" value="Ribonucl_H"/>
</dbReference>
<dbReference type="InterPro" id="IPR036388">
    <property type="entry name" value="WH-like_DNA-bd_sf"/>
</dbReference>
<dbReference type="PANTHER" id="PTHR30231:SF4">
    <property type="entry name" value="PROTEIN NEN2"/>
    <property type="match status" value="1"/>
</dbReference>
<evidence type="ECO:0000313" key="7">
    <source>
        <dbReference type="Proteomes" id="UP001070238"/>
    </source>
</evidence>
<dbReference type="Gene3D" id="1.10.10.10">
    <property type="entry name" value="Winged helix-like DNA-binding domain superfamily/Winged helix DNA-binding domain"/>
    <property type="match status" value="1"/>
</dbReference>
<dbReference type="InterPro" id="IPR036397">
    <property type="entry name" value="RNaseH_sf"/>
</dbReference>
<dbReference type="SUPFAM" id="SSF53098">
    <property type="entry name" value="Ribonuclease H-like"/>
    <property type="match status" value="1"/>
</dbReference>
<proteinExistence type="predicted"/>
<dbReference type="GO" id="GO:0003677">
    <property type="term" value="F:DNA binding"/>
    <property type="evidence" value="ECO:0007669"/>
    <property type="project" value="InterPro"/>
</dbReference>
<dbReference type="AlphaFoldDB" id="A0A9Q4CAY0"/>
<feature type="domain" description="Exonuclease" evidence="5">
    <location>
        <begin position="5"/>
        <end position="170"/>
    </location>
</feature>
<evidence type="ECO:0000313" key="6">
    <source>
        <dbReference type="EMBL" id="MCX7537570.1"/>
    </source>
</evidence>
<dbReference type="Gene3D" id="3.40.50.10190">
    <property type="entry name" value="BRCT domain"/>
    <property type="match status" value="1"/>
</dbReference>
<dbReference type="GO" id="GO:0008408">
    <property type="term" value="F:3'-5' exonuclease activity"/>
    <property type="evidence" value="ECO:0007669"/>
    <property type="project" value="TreeGrafter"/>
</dbReference>
<accession>A0A9Q4CAY0</accession>
<comment type="caution">
    <text evidence="6">The sequence shown here is derived from an EMBL/GenBank/DDBJ whole genome shotgun (WGS) entry which is preliminary data.</text>
</comment>
<feature type="compositionally biased region" description="Acidic residues" evidence="4">
    <location>
        <begin position="551"/>
        <end position="562"/>
    </location>
</feature>
<dbReference type="EMBL" id="JAPMKX010000001">
    <property type="protein sequence ID" value="MCX7537570.1"/>
    <property type="molecule type" value="Genomic_DNA"/>
</dbReference>
<dbReference type="InterPro" id="IPR006054">
    <property type="entry name" value="DnaQ"/>
</dbReference>
<dbReference type="Proteomes" id="UP001070238">
    <property type="component" value="Unassembled WGS sequence"/>
</dbReference>
<evidence type="ECO:0000256" key="2">
    <source>
        <dbReference type="ARBA" id="ARBA00022801"/>
    </source>
</evidence>
<dbReference type="SMART" id="SM00479">
    <property type="entry name" value="EXOIII"/>
    <property type="match status" value="1"/>
</dbReference>